<dbReference type="InterPro" id="IPR004875">
    <property type="entry name" value="DDE_SF_endonuclease_dom"/>
</dbReference>
<comment type="caution">
    <text evidence="2">The sequence shown here is derived from an EMBL/GenBank/DDBJ whole genome shotgun (WGS) entry which is preliminary data.</text>
</comment>
<dbReference type="InterPro" id="IPR050863">
    <property type="entry name" value="CenT-Element_Derived"/>
</dbReference>
<accession>A0ABQ8SU09</accession>
<reference evidence="2 3" key="1">
    <citation type="journal article" date="2022" name="Allergy">
        <title>Genome assembly and annotation of Periplaneta americana reveal a comprehensive cockroach allergen profile.</title>
        <authorList>
            <person name="Wang L."/>
            <person name="Xiong Q."/>
            <person name="Saelim N."/>
            <person name="Wang L."/>
            <person name="Nong W."/>
            <person name="Wan A.T."/>
            <person name="Shi M."/>
            <person name="Liu X."/>
            <person name="Cao Q."/>
            <person name="Hui J.H.L."/>
            <person name="Sookrung N."/>
            <person name="Leung T.F."/>
            <person name="Tungtrongchitr A."/>
            <person name="Tsui S.K.W."/>
        </authorList>
    </citation>
    <scope>NUCLEOTIDE SEQUENCE [LARGE SCALE GENOMIC DNA]</scope>
    <source>
        <strain evidence="2">PWHHKU_190912</strain>
    </source>
</reference>
<protein>
    <recommendedName>
        <fullName evidence="1">EF-hand domain-containing protein</fullName>
    </recommendedName>
</protein>
<dbReference type="PANTHER" id="PTHR19303:SF74">
    <property type="entry name" value="POGO TRANSPOSABLE ELEMENT WITH KRAB DOMAIN"/>
    <property type="match status" value="1"/>
</dbReference>
<dbReference type="PANTHER" id="PTHR19303">
    <property type="entry name" value="TRANSPOSON"/>
    <property type="match status" value="1"/>
</dbReference>
<dbReference type="EMBL" id="JAJSOF020000021">
    <property type="protein sequence ID" value="KAJ4437225.1"/>
    <property type="molecule type" value="Genomic_DNA"/>
</dbReference>
<gene>
    <name evidence="2" type="ORF">ANN_17360</name>
</gene>
<evidence type="ECO:0000313" key="3">
    <source>
        <dbReference type="Proteomes" id="UP001148838"/>
    </source>
</evidence>
<dbReference type="PROSITE" id="PS50222">
    <property type="entry name" value="EF_HAND_2"/>
    <property type="match status" value="1"/>
</dbReference>
<keyword evidence="3" id="KW-1185">Reference proteome</keyword>
<dbReference type="Proteomes" id="UP001148838">
    <property type="component" value="Unassembled WGS sequence"/>
</dbReference>
<dbReference type="InterPro" id="IPR002048">
    <property type="entry name" value="EF_hand_dom"/>
</dbReference>
<evidence type="ECO:0000313" key="2">
    <source>
        <dbReference type="EMBL" id="KAJ4437225.1"/>
    </source>
</evidence>
<organism evidence="2 3">
    <name type="scientific">Periplaneta americana</name>
    <name type="common">American cockroach</name>
    <name type="synonym">Blatta americana</name>
    <dbReference type="NCBI Taxonomy" id="6978"/>
    <lineage>
        <taxon>Eukaryota</taxon>
        <taxon>Metazoa</taxon>
        <taxon>Ecdysozoa</taxon>
        <taxon>Arthropoda</taxon>
        <taxon>Hexapoda</taxon>
        <taxon>Insecta</taxon>
        <taxon>Pterygota</taxon>
        <taxon>Neoptera</taxon>
        <taxon>Polyneoptera</taxon>
        <taxon>Dictyoptera</taxon>
        <taxon>Blattodea</taxon>
        <taxon>Blattoidea</taxon>
        <taxon>Blattidae</taxon>
        <taxon>Blattinae</taxon>
        <taxon>Periplaneta</taxon>
    </lineage>
</organism>
<name>A0ABQ8SU09_PERAM</name>
<proteinExistence type="predicted"/>
<feature type="domain" description="EF-hand" evidence="1">
    <location>
        <begin position="218"/>
        <end position="236"/>
    </location>
</feature>
<dbReference type="Pfam" id="PF03184">
    <property type="entry name" value="DDE_1"/>
    <property type="match status" value="1"/>
</dbReference>
<evidence type="ECO:0000259" key="1">
    <source>
        <dbReference type="PROSITE" id="PS50222"/>
    </source>
</evidence>
<sequence length="385" mass="43993">MAGLCEGGNEPPGSLKAKRKLGRRAALSPDLELELKRRIVRLQQVGFGLTRLQVRPCCYKICEENNIPHPFKNEIAGKDWLYGFLKRFPDILLRKAEILSYGRLMRFNKEIVSDFFELLKKTLIKLDLCDKLQLLYNVDESGLQLTYSSSQLVLAQKESKLVHTATHSDRIETVTVVVCTNATGSNWIPPMILYKGKYAKNEFGDDLPNGNIFGMTSNGYITKEEFCRFLRHFNANRLPGRALLFLDGHRNHLDSSVVDVAEELGIQLFCPPAHCSHELQPLDKSFFKPLKVFRSAELDNFRRKNPGRPLGKLQFLKLFAQAWMRAATPSNAESGFKSTGIYPYNLRSFLMKHLLQATFQTVQLQRSHQHLGPFKKPHNTRLSQN</sequence>